<comment type="caution">
    <text evidence="1">The sequence shown here is derived from an EMBL/GenBank/DDBJ whole genome shotgun (WGS) entry which is preliminary data.</text>
</comment>
<dbReference type="AlphaFoldDB" id="A0A0F9B6K9"/>
<organism evidence="1">
    <name type="scientific">marine sediment metagenome</name>
    <dbReference type="NCBI Taxonomy" id="412755"/>
    <lineage>
        <taxon>unclassified sequences</taxon>
        <taxon>metagenomes</taxon>
        <taxon>ecological metagenomes</taxon>
    </lineage>
</organism>
<protein>
    <submittedName>
        <fullName evidence="1">Uncharacterized protein</fullName>
    </submittedName>
</protein>
<feature type="non-terminal residue" evidence="1">
    <location>
        <position position="1"/>
    </location>
</feature>
<accession>A0A0F9B6K9</accession>
<dbReference type="EMBL" id="LAZR01050905">
    <property type="protein sequence ID" value="KKK86309.1"/>
    <property type="molecule type" value="Genomic_DNA"/>
</dbReference>
<sequence>PYTVICQRCGTAFQSAIGIGNGTQANKCGSSCVDGRVFCHYGSHLDGHVYMNDPKVLPAWDPVCDACIHALVLQGALRHVGDYFGLGPNERDWADGST</sequence>
<gene>
    <name evidence="1" type="ORF">LCGC14_2764550</name>
</gene>
<evidence type="ECO:0000313" key="1">
    <source>
        <dbReference type="EMBL" id="KKK86309.1"/>
    </source>
</evidence>
<reference evidence="1" key="1">
    <citation type="journal article" date="2015" name="Nature">
        <title>Complex archaea that bridge the gap between prokaryotes and eukaryotes.</title>
        <authorList>
            <person name="Spang A."/>
            <person name="Saw J.H."/>
            <person name="Jorgensen S.L."/>
            <person name="Zaremba-Niedzwiedzka K."/>
            <person name="Martijn J."/>
            <person name="Lind A.E."/>
            <person name="van Eijk R."/>
            <person name="Schleper C."/>
            <person name="Guy L."/>
            <person name="Ettema T.J."/>
        </authorList>
    </citation>
    <scope>NUCLEOTIDE SEQUENCE</scope>
</reference>
<name>A0A0F9B6K9_9ZZZZ</name>
<proteinExistence type="predicted"/>